<evidence type="ECO:0000256" key="2">
    <source>
        <dbReference type="SAM" id="MobiDB-lite"/>
    </source>
</evidence>
<gene>
    <name evidence="4" type="ORF">MICPUCDRAFT_57208</name>
</gene>
<keyword evidence="3" id="KW-0472">Membrane</keyword>
<protein>
    <submittedName>
        <fullName evidence="4">Predicted protein</fullName>
    </submittedName>
</protein>
<feature type="transmembrane region" description="Helical" evidence="3">
    <location>
        <begin position="122"/>
        <end position="143"/>
    </location>
</feature>
<evidence type="ECO:0000313" key="5">
    <source>
        <dbReference type="Proteomes" id="UP000001876"/>
    </source>
</evidence>
<feature type="compositionally biased region" description="Low complexity" evidence="2">
    <location>
        <begin position="90"/>
        <end position="103"/>
    </location>
</feature>
<dbReference type="KEGG" id="mpp:MICPUCDRAFT_57208"/>
<dbReference type="AlphaFoldDB" id="C1MQ95"/>
<feature type="region of interest" description="Disordered" evidence="2">
    <location>
        <begin position="142"/>
        <end position="180"/>
    </location>
</feature>
<evidence type="ECO:0000313" key="4">
    <source>
        <dbReference type="EMBL" id="EEH58040.1"/>
    </source>
</evidence>
<keyword evidence="3" id="KW-1133">Transmembrane helix</keyword>
<feature type="compositionally biased region" description="Basic and acidic residues" evidence="2">
    <location>
        <begin position="47"/>
        <end position="63"/>
    </location>
</feature>
<feature type="coiled-coil region" evidence="1">
    <location>
        <begin position="312"/>
        <end position="469"/>
    </location>
</feature>
<organism evidence="5">
    <name type="scientific">Micromonas pusilla (strain CCMP1545)</name>
    <name type="common">Picoplanktonic green alga</name>
    <dbReference type="NCBI Taxonomy" id="564608"/>
    <lineage>
        <taxon>Eukaryota</taxon>
        <taxon>Viridiplantae</taxon>
        <taxon>Chlorophyta</taxon>
        <taxon>Mamiellophyceae</taxon>
        <taxon>Mamiellales</taxon>
        <taxon>Mamiellaceae</taxon>
        <taxon>Micromonas</taxon>
    </lineage>
</organism>
<name>C1MQ95_MICPC</name>
<feature type="region of interest" description="Disordered" evidence="2">
    <location>
        <begin position="524"/>
        <end position="547"/>
    </location>
</feature>
<feature type="compositionally biased region" description="Low complexity" evidence="2">
    <location>
        <begin position="576"/>
        <end position="585"/>
    </location>
</feature>
<feature type="compositionally biased region" description="Basic residues" evidence="2">
    <location>
        <begin position="75"/>
        <end position="84"/>
    </location>
</feature>
<dbReference type="Proteomes" id="UP000001876">
    <property type="component" value="Unassembled WGS sequence"/>
</dbReference>
<evidence type="ECO:0000256" key="1">
    <source>
        <dbReference type="SAM" id="Coils"/>
    </source>
</evidence>
<keyword evidence="5" id="KW-1185">Reference proteome</keyword>
<dbReference type="EMBL" id="GG663738">
    <property type="protein sequence ID" value="EEH58040.1"/>
    <property type="molecule type" value="Genomic_DNA"/>
</dbReference>
<feature type="region of interest" description="Disordered" evidence="2">
    <location>
        <begin position="576"/>
        <end position="613"/>
    </location>
</feature>
<dbReference type="GeneID" id="9683156"/>
<feature type="region of interest" description="Disordered" evidence="2">
    <location>
        <begin position="1"/>
        <end position="26"/>
    </location>
</feature>
<reference evidence="4 5" key="1">
    <citation type="journal article" date="2009" name="Science">
        <title>Green evolution and dynamic adaptations revealed by genomes of the marine picoeukaryotes Micromonas.</title>
        <authorList>
            <person name="Worden A.Z."/>
            <person name="Lee J.H."/>
            <person name="Mock T."/>
            <person name="Rouze P."/>
            <person name="Simmons M.P."/>
            <person name="Aerts A.L."/>
            <person name="Allen A.E."/>
            <person name="Cuvelier M.L."/>
            <person name="Derelle E."/>
            <person name="Everett M.V."/>
            <person name="Foulon E."/>
            <person name="Grimwood J."/>
            <person name="Gundlach H."/>
            <person name="Henrissat B."/>
            <person name="Napoli C."/>
            <person name="McDonald S.M."/>
            <person name="Parker M.S."/>
            <person name="Rombauts S."/>
            <person name="Salamov A."/>
            <person name="Von Dassow P."/>
            <person name="Badger J.H."/>
            <person name="Coutinho P.M."/>
            <person name="Demir E."/>
            <person name="Dubchak I."/>
            <person name="Gentemann C."/>
            <person name="Eikrem W."/>
            <person name="Gready J.E."/>
            <person name="John U."/>
            <person name="Lanier W."/>
            <person name="Lindquist E.A."/>
            <person name="Lucas S."/>
            <person name="Mayer K.F."/>
            <person name="Moreau H."/>
            <person name="Not F."/>
            <person name="Otillar R."/>
            <person name="Panaud O."/>
            <person name="Pangilinan J."/>
            <person name="Paulsen I."/>
            <person name="Piegu B."/>
            <person name="Poliakov A."/>
            <person name="Robbens S."/>
            <person name="Schmutz J."/>
            <person name="Toulza E."/>
            <person name="Wyss T."/>
            <person name="Zelensky A."/>
            <person name="Zhou K."/>
            <person name="Armbrust E.V."/>
            <person name="Bhattacharya D."/>
            <person name="Goodenough U.W."/>
            <person name="Van de Peer Y."/>
            <person name="Grigoriev I.V."/>
        </authorList>
    </citation>
    <scope>NUCLEOTIDE SEQUENCE [LARGE SCALE GENOMIC DNA]</scope>
    <source>
        <strain evidence="4 5">CCMP1545</strain>
    </source>
</reference>
<keyword evidence="1" id="KW-0175">Coiled coil</keyword>
<feature type="compositionally biased region" description="Polar residues" evidence="2">
    <location>
        <begin position="1"/>
        <end position="18"/>
    </location>
</feature>
<accession>C1MQ95</accession>
<proteinExistence type="predicted"/>
<dbReference type="RefSeq" id="XP_003058089.1">
    <property type="nucleotide sequence ID" value="XM_003058043.1"/>
</dbReference>
<evidence type="ECO:0000256" key="3">
    <source>
        <dbReference type="SAM" id="Phobius"/>
    </source>
</evidence>
<feature type="region of interest" description="Disordered" evidence="2">
    <location>
        <begin position="42"/>
        <end position="119"/>
    </location>
</feature>
<keyword evidence="3" id="KW-0812">Transmembrane</keyword>
<sequence>MLARNRVQTSRPRASLQNAPRGAVRGGSRIYLHASMARECVAPPPAADERGDTHPVAADERLKKSPVTTTILPEKRKRGRPPKRKPSDFAADAPAAPQTASGGERPGKKERRRVSSPREVRTARIAFGLLFVVGTPALGTSFLSRRPFESHSRRRRRPTPSVHPRQPVAAEAFPASPGCTTPQAAAVAAVVAVAGDAAEADARDPSSEGPRSPLDVLVDAASQGKPTRRPSGGSDAVKKLLARSPLRPMPLLYADRGVGDGVVDYDEIAEDETVNPTEADGISRPTGFHGCLVAELGRLAGLPDGARYRLAADAEQREADEKRAHIARAEAAEESKAQLELTVRAYEADASKLRTALAKTAASAAAAEMKLEEMEQRLRDVDENRLSAEDSVHLLLDLGAEKTAATEEKLRELRAAATRAEASAKDAIARATTRDEEMAKLEAELRASREETTRALEEARASKLAAEAKAAEAAKFRAQTEKAVAAVEAAAAEVVEEGARKEVAFQQRLDAAVATAVAVERRRAESEGARKFGHGGACTPAGALSRSREGTPGLVLTAAHTPFSAAAAFCSNAQTPCTTTQTPAAAEDDREPVAPPAPGPAPASQADPPERGSTGVRKFIARHFKDLHGEPASLCSLLESSEQANFSAEEVLSVLAKLSVDTPRRAAAYMVTIHEI</sequence>